<sequence>MSKLLTARMTADYDGPLVIFIIGMRINRALKVHKWLPVIRAMGPMIAGLRTVTLIQYWRDFESLETYARARDKRHWPAWAAFNKAVGTDGTVGIFHETYVVAPAGHEAIYVNMPPFGLGRVGNLVPAEGRRSEARERMKQAGTAPDA</sequence>
<organism evidence="1 2">
    <name type="scientific">Novosphingobium olei</name>
    <dbReference type="NCBI Taxonomy" id="2728851"/>
    <lineage>
        <taxon>Bacteria</taxon>
        <taxon>Pseudomonadati</taxon>
        <taxon>Pseudomonadota</taxon>
        <taxon>Alphaproteobacteria</taxon>
        <taxon>Sphingomonadales</taxon>
        <taxon>Sphingomonadaceae</taxon>
        <taxon>Novosphingobium</taxon>
    </lineage>
</organism>
<evidence type="ECO:0000313" key="2">
    <source>
        <dbReference type="Proteomes" id="UP000583556"/>
    </source>
</evidence>
<dbReference type="AlphaFoldDB" id="A0A7Y0BM67"/>
<dbReference type="RefSeq" id="WP_169491609.1">
    <property type="nucleotide sequence ID" value="NZ_JABBGM010000001.1"/>
</dbReference>
<evidence type="ECO:0000313" key="1">
    <source>
        <dbReference type="EMBL" id="NML92356.1"/>
    </source>
</evidence>
<dbReference type="Pfam" id="PF13826">
    <property type="entry name" value="Monooxy_af470-like"/>
    <property type="match status" value="1"/>
</dbReference>
<dbReference type="Proteomes" id="UP000583556">
    <property type="component" value="Unassembled WGS sequence"/>
</dbReference>
<accession>A0A7Y0BM67</accession>
<proteinExistence type="predicted"/>
<dbReference type="InterPro" id="IPR025444">
    <property type="entry name" value="Monooxy_af470"/>
</dbReference>
<comment type="caution">
    <text evidence="1">The sequence shown here is derived from an EMBL/GenBank/DDBJ whole genome shotgun (WGS) entry which is preliminary data.</text>
</comment>
<dbReference type="EMBL" id="JABBGM010000001">
    <property type="protein sequence ID" value="NML92356.1"/>
    <property type="molecule type" value="Genomic_DNA"/>
</dbReference>
<protein>
    <submittedName>
        <fullName evidence="1">DUF4188 domain-containing protein</fullName>
    </submittedName>
</protein>
<gene>
    <name evidence="1" type="ORF">HHL27_01565</name>
</gene>
<name>A0A7Y0BM67_9SPHN</name>
<keyword evidence="2" id="KW-1185">Reference proteome</keyword>
<reference evidence="1 2" key="1">
    <citation type="submission" date="2020-04" db="EMBL/GenBank/DDBJ databases">
        <title>Novosphingobium sp. TW-4 isolated from soil.</title>
        <authorList>
            <person name="Dahal R.H."/>
            <person name="Chaudhary D.K."/>
        </authorList>
    </citation>
    <scope>NUCLEOTIDE SEQUENCE [LARGE SCALE GENOMIC DNA]</scope>
    <source>
        <strain evidence="1 2">TW-4</strain>
    </source>
</reference>